<evidence type="ECO:0000256" key="3">
    <source>
        <dbReference type="ARBA" id="ARBA00023274"/>
    </source>
</evidence>
<evidence type="ECO:0000256" key="4">
    <source>
        <dbReference type="SAM" id="MobiDB-lite"/>
    </source>
</evidence>
<dbReference type="Pfam" id="PF01247">
    <property type="entry name" value="Ribosomal_L35Ae"/>
    <property type="match status" value="1"/>
</dbReference>
<dbReference type="InterPro" id="IPR009000">
    <property type="entry name" value="Transl_B-barrel_sf"/>
</dbReference>
<evidence type="ECO:0000313" key="6">
    <source>
        <dbReference type="Proteomes" id="UP000078597"/>
    </source>
</evidence>
<name>A0A1A8W1U7_PLAMA</name>
<gene>
    <name evidence="5" type="ORF">PMALA_014310</name>
</gene>
<dbReference type="GO" id="GO:0005840">
    <property type="term" value="C:ribosome"/>
    <property type="evidence" value="ECO:0007669"/>
    <property type="project" value="UniProtKB-KW"/>
</dbReference>
<evidence type="ECO:0000256" key="1">
    <source>
        <dbReference type="ARBA" id="ARBA00009269"/>
    </source>
</evidence>
<evidence type="ECO:0000256" key="2">
    <source>
        <dbReference type="ARBA" id="ARBA00022980"/>
    </source>
</evidence>
<dbReference type="GO" id="GO:0003735">
    <property type="term" value="F:structural constituent of ribosome"/>
    <property type="evidence" value="ECO:0007669"/>
    <property type="project" value="InterPro"/>
</dbReference>
<dbReference type="AlphaFoldDB" id="A0A1A8W1U7"/>
<keyword evidence="3" id="KW-0687">Ribonucleoprotein</keyword>
<dbReference type="SUPFAM" id="SSF50447">
    <property type="entry name" value="Translation proteins"/>
    <property type="match status" value="1"/>
</dbReference>
<accession>A0A1A8W1U7</accession>
<dbReference type="Gene3D" id="2.40.10.190">
    <property type="entry name" value="translation elongation factor selb, chain A, domain 4"/>
    <property type="match status" value="1"/>
</dbReference>
<sequence>MDKGKNKKQNAIQKKKKVAKKVVKKAIRKKNTPKKKLQAVRLYEKGVILGYKRSEHAQCFYELKDDKKEKEEEEQKENISKESEISIRNVHTKKDAQFYVGKRIAYVYRTNKHHNGVKIKCIWGKVCRTHGNSGVIRARFKTHIPPKAFGDRVRILMYPSNI</sequence>
<dbReference type="PANTHER" id="PTHR10902">
    <property type="entry name" value="60S RIBOSOMAL PROTEIN L35A"/>
    <property type="match status" value="1"/>
</dbReference>
<comment type="similarity">
    <text evidence="1">Belongs to the eukaryotic ribosomal protein eL33 family.</text>
</comment>
<dbReference type="InterPro" id="IPR038661">
    <property type="entry name" value="Ribosomal_eL33_sf"/>
</dbReference>
<dbReference type="VEuPathDB" id="PlasmoDB:PmUG01_09051700"/>
<dbReference type="GO" id="GO:0006412">
    <property type="term" value="P:translation"/>
    <property type="evidence" value="ECO:0007669"/>
    <property type="project" value="InterPro"/>
</dbReference>
<keyword evidence="2 5" id="KW-0689">Ribosomal protein</keyword>
<dbReference type="EMBL" id="FLQW01000779">
    <property type="protein sequence ID" value="SBS85927.1"/>
    <property type="molecule type" value="Genomic_DNA"/>
</dbReference>
<proteinExistence type="inferred from homology"/>
<feature type="region of interest" description="Disordered" evidence="4">
    <location>
        <begin position="1"/>
        <end position="20"/>
    </location>
</feature>
<dbReference type="Proteomes" id="UP000078597">
    <property type="component" value="Unassembled WGS sequence"/>
</dbReference>
<dbReference type="GO" id="GO:1990904">
    <property type="term" value="C:ribonucleoprotein complex"/>
    <property type="evidence" value="ECO:0007669"/>
    <property type="project" value="UniProtKB-KW"/>
</dbReference>
<dbReference type="InterPro" id="IPR001780">
    <property type="entry name" value="Ribosomal_eL33"/>
</dbReference>
<reference evidence="6" key="1">
    <citation type="submission" date="2016-05" db="EMBL/GenBank/DDBJ databases">
        <authorList>
            <person name="Naeem Raeece"/>
        </authorList>
    </citation>
    <scope>NUCLEOTIDE SEQUENCE [LARGE SCALE GENOMIC DNA]</scope>
</reference>
<organism evidence="5 6">
    <name type="scientific">Plasmodium malariae</name>
    <dbReference type="NCBI Taxonomy" id="5858"/>
    <lineage>
        <taxon>Eukaryota</taxon>
        <taxon>Sar</taxon>
        <taxon>Alveolata</taxon>
        <taxon>Apicomplexa</taxon>
        <taxon>Aconoidasida</taxon>
        <taxon>Haemosporida</taxon>
        <taxon>Plasmodiidae</taxon>
        <taxon>Plasmodium</taxon>
        <taxon>Plasmodium (Plasmodium)</taxon>
    </lineage>
</organism>
<protein>
    <submittedName>
        <fullName evidence="5">60S ribosomal protein L35ae, putative</fullName>
    </submittedName>
</protein>
<evidence type="ECO:0000313" key="5">
    <source>
        <dbReference type="EMBL" id="SBS85927.1"/>
    </source>
</evidence>
<dbReference type="HAMAP" id="MF_00573">
    <property type="entry name" value="Ribosomal_eL33"/>
    <property type="match status" value="1"/>
</dbReference>